<dbReference type="RefSeq" id="WP_084883588.1">
    <property type="nucleotide sequence ID" value="NZ_MLJJ01000011.1"/>
</dbReference>
<dbReference type="PANTHER" id="PTHR37422:SF17">
    <property type="entry name" value="O-ANTIGEN LIGASE"/>
    <property type="match status" value="1"/>
</dbReference>
<accession>A0ABX3UTC8</accession>
<dbReference type="PANTHER" id="PTHR37422">
    <property type="entry name" value="TEICHURONIC ACID BIOSYNTHESIS PROTEIN TUAE"/>
    <property type="match status" value="1"/>
</dbReference>
<evidence type="ECO:0000256" key="1">
    <source>
        <dbReference type="ARBA" id="ARBA00004141"/>
    </source>
</evidence>
<keyword evidence="3 5" id="KW-1133">Transmembrane helix</keyword>
<evidence type="ECO:0000313" key="8">
    <source>
        <dbReference type="Proteomes" id="UP000193785"/>
    </source>
</evidence>
<dbReference type="GO" id="GO:0016874">
    <property type="term" value="F:ligase activity"/>
    <property type="evidence" value="ECO:0007669"/>
    <property type="project" value="UniProtKB-KW"/>
</dbReference>
<evidence type="ECO:0000256" key="2">
    <source>
        <dbReference type="ARBA" id="ARBA00022692"/>
    </source>
</evidence>
<feature type="transmembrane region" description="Helical" evidence="5">
    <location>
        <begin position="166"/>
        <end position="184"/>
    </location>
</feature>
<keyword evidence="2 5" id="KW-0812">Transmembrane</keyword>
<sequence length="418" mass="46840">MNIKLTLFRQDSPHLYFSLLIFAGCALAFLTSPFGGSFGRNVFYITSYLALAGFIIHARYYLQEKKHLVLPVALFLVGLVSILWTTIYKQPGDYITLYRQYQSTGRLQIAASFLLLVTLNDQRIRQRSALVAAMITGVAVNAYALYQGIHLEIGRVELNYDRATIAAYILTAVNLIFIKSALLFRTRHKIWLFALLFMVTYTTIILTGTRAAMLAYPILVMIQVLFTKDVIQRKHKIILFTALPVLLVISALVFQSKIQARIQDLKDNIAMMHETQGENSIISRLSMQTVAMKTGATALAGQSAEERGEKAEALIKQNPSLYGAQIYLTVHMHNEVLENFSIKGLFGIVSLIGLYLSLIYSAFRPLRNPALLSVGISLIIYGLSDVIFFSTEGTLLYCLAIIFSVMIAKQSYPSEDRC</sequence>
<feature type="transmembrane region" description="Helical" evidence="5">
    <location>
        <begin position="238"/>
        <end position="258"/>
    </location>
</feature>
<evidence type="ECO:0000259" key="6">
    <source>
        <dbReference type="Pfam" id="PF04932"/>
    </source>
</evidence>
<keyword evidence="8" id="KW-1185">Reference proteome</keyword>
<dbReference type="InterPro" id="IPR051533">
    <property type="entry name" value="WaaL-like"/>
</dbReference>
<feature type="transmembrane region" description="Helical" evidence="5">
    <location>
        <begin position="42"/>
        <end position="61"/>
    </location>
</feature>
<feature type="transmembrane region" description="Helical" evidence="5">
    <location>
        <begin position="191"/>
        <end position="208"/>
    </location>
</feature>
<proteinExistence type="predicted"/>
<evidence type="ECO:0000313" key="7">
    <source>
        <dbReference type="EMBL" id="ORN00302.1"/>
    </source>
</evidence>
<feature type="transmembrane region" description="Helical" evidence="5">
    <location>
        <begin position="340"/>
        <end position="363"/>
    </location>
</feature>
<feature type="transmembrane region" description="Helical" evidence="5">
    <location>
        <begin position="129"/>
        <end position="146"/>
    </location>
</feature>
<dbReference type="EMBL" id="MLJJ01000011">
    <property type="protein sequence ID" value="ORN00302.1"/>
    <property type="molecule type" value="Genomic_DNA"/>
</dbReference>
<feature type="transmembrane region" description="Helical" evidence="5">
    <location>
        <begin position="68"/>
        <end position="88"/>
    </location>
</feature>
<feature type="transmembrane region" description="Helical" evidence="5">
    <location>
        <begin position="394"/>
        <end position="412"/>
    </location>
</feature>
<comment type="caution">
    <text evidence="7">The sequence shown here is derived from an EMBL/GenBank/DDBJ whole genome shotgun (WGS) entry which is preliminary data.</text>
</comment>
<reference evidence="7 8" key="1">
    <citation type="journal article" date="2017" name="Antonie Van Leeuwenhoek">
        <title>Phylogenomic resolution of the bacterial genus Pantoea and its relationship with Erwinia and Tatumella.</title>
        <authorList>
            <person name="Palmer M."/>
            <person name="Steenkamp E.T."/>
            <person name="Coetzee M.P."/>
            <person name="Chan W.Y."/>
            <person name="van Zyl E."/>
            <person name="De Maayer P."/>
            <person name="Coutinho T.A."/>
            <person name="Blom J."/>
            <person name="Smits T.H."/>
            <person name="Duffy B."/>
            <person name="Venter S.N."/>
        </authorList>
    </citation>
    <scope>NUCLEOTIDE SEQUENCE [LARGE SCALE GENOMIC DNA]</scope>
    <source>
        <strain evidence="7 8">LMG 5345</strain>
    </source>
</reference>
<keyword evidence="4 5" id="KW-0472">Membrane</keyword>
<evidence type="ECO:0000256" key="4">
    <source>
        <dbReference type="ARBA" id="ARBA00023136"/>
    </source>
</evidence>
<dbReference type="Proteomes" id="UP000193785">
    <property type="component" value="Unassembled WGS sequence"/>
</dbReference>
<dbReference type="InterPro" id="IPR007016">
    <property type="entry name" value="O-antigen_ligase-rel_domated"/>
</dbReference>
<gene>
    <name evidence="7" type="ORF">HA46_07905</name>
</gene>
<feature type="transmembrane region" description="Helical" evidence="5">
    <location>
        <begin position="12"/>
        <end position="30"/>
    </location>
</feature>
<comment type="subcellular location">
    <subcellularLocation>
        <location evidence="1">Membrane</location>
        <topology evidence="1">Multi-pass membrane protein</topology>
    </subcellularLocation>
</comment>
<organism evidence="7 8">
    <name type="scientific">Pantoea septica</name>
    <dbReference type="NCBI Taxonomy" id="472695"/>
    <lineage>
        <taxon>Bacteria</taxon>
        <taxon>Pseudomonadati</taxon>
        <taxon>Pseudomonadota</taxon>
        <taxon>Gammaproteobacteria</taxon>
        <taxon>Enterobacterales</taxon>
        <taxon>Erwiniaceae</taxon>
        <taxon>Pantoea</taxon>
    </lineage>
</organism>
<evidence type="ECO:0000256" key="3">
    <source>
        <dbReference type="ARBA" id="ARBA00022989"/>
    </source>
</evidence>
<protein>
    <submittedName>
        <fullName evidence="7">Ligase</fullName>
    </submittedName>
</protein>
<keyword evidence="7" id="KW-0436">Ligase</keyword>
<feature type="transmembrane region" description="Helical" evidence="5">
    <location>
        <begin position="100"/>
        <end position="117"/>
    </location>
</feature>
<dbReference type="Pfam" id="PF04932">
    <property type="entry name" value="Wzy_C"/>
    <property type="match status" value="1"/>
</dbReference>
<evidence type="ECO:0000256" key="5">
    <source>
        <dbReference type="SAM" id="Phobius"/>
    </source>
</evidence>
<name>A0ABX3UTC8_9GAMM</name>
<dbReference type="PROSITE" id="PS51257">
    <property type="entry name" value="PROKAR_LIPOPROTEIN"/>
    <property type="match status" value="1"/>
</dbReference>
<feature type="domain" description="O-antigen ligase-related" evidence="6">
    <location>
        <begin position="195"/>
        <end position="351"/>
    </location>
</feature>